<evidence type="ECO:0000256" key="8">
    <source>
        <dbReference type="SAM" id="MobiDB-lite"/>
    </source>
</evidence>
<dbReference type="InterPro" id="IPR003423">
    <property type="entry name" value="OMP_efflux"/>
</dbReference>
<dbReference type="EMBL" id="VFSU01000024">
    <property type="protein sequence ID" value="TPE61225.1"/>
    <property type="molecule type" value="Genomic_DNA"/>
</dbReference>
<evidence type="ECO:0000256" key="2">
    <source>
        <dbReference type="ARBA" id="ARBA00007613"/>
    </source>
</evidence>
<keyword evidence="7" id="KW-0998">Cell outer membrane</keyword>
<reference evidence="10 11" key="1">
    <citation type="submission" date="2019-06" db="EMBL/GenBank/DDBJ databases">
        <authorList>
            <person name="Lee I."/>
            <person name="Jang G.I."/>
            <person name="Hwang C.Y."/>
        </authorList>
    </citation>
    <scope>NUCLEOTIDE SEQUENCE [LARGE SCALE GENOMIC DNA]</scope>
    <source>
        <strain evidence="10 11">PAMC 28131</strain>
    </source>
</reference>
<evidence type="ECO:0000256" key="3">
    <source>
        <dbReference type="ARBA" id="ARBA00022448"/>
    </source>
</evidence>
<dbReference type="GO" id="GO:1990281">
    <property type="term" value="C:efflux pump complex"/>
    <property type="evidence" value="ECO:0007669"/>
    <property type="project" value="TreeGrafter"/>
</dbReference>
<dbReference type="OrthoDB" id="9789368at2"/>
<dbReference type="RefSeq" id="WP_140928283.1">
    <property type="nucleotide sequence ID" value="NZ_VFSU01000024.1"/>
</dbReference>
<evidence type="ECO:0000256" key="5">
    <source>
        <dbReference type="ARBA" id="ARBA00022692"/>
    </source>
</evidence>
<dbReference type="Proteomes" id="UP000319897">
    <property type="component" value="Unassembled WGS sequence"/>
</dbReference>
<dbReference type="InterPro" id="IPR010130">
    <property type="entry name" value="T1SS_OMP_TolC"/>
</dbReference>
<evidence type="ECO:0000313" key="11">
    <source>
        <dbReference type="Proteomes" id="UP000319897"/>
    </source>
</evidence>
<comment type="subcellular location">
    <subcellularLocation>
        <location evidence="1">Cell outer membrane</location>
    </subcellularLocation>
</comment>
<name>A0A501XLA5_9SPHN</name>
<protein>
    <submittedName>
        <fullName evidence="10">TolC family outer membrane protein</fullName>
    </submittedName>
</protein>
<dbReference type="PANTHER" id="PTHR30026">
    <property type="entry name" value="OUTER MEMBRANE PROTEIN TOLC"/>
    <property type="match status" value="1"/>
</dbReference>
<evidence type="ECO:0000256" key="9">
    <source>
        <dbReference type="SAM" id="SignalP"/>
    </source>
</evidence>
<keyword evidence="4" id="KW-1134">Transmembrane beta strand</keyword>
<feature type="chain" id="PRO_5021269649" evidence="9">
    <location>
        <begin position="21"/>
        <end position="463"/>
    </location>
</feature>
<keyword evidence="11" id="KW-1185">Reference proteome</keyword>
<keyword evidence="9" id="KW-0732">Signal</keyword>
<keyword evidence="3" id="KW-0813">Transport</keyword>
<evidence type="ECO:0000256" key="1">
    <source>
        <dbReference type="ARBA" id="ARBA00004442"/>
    </source>
</evidence>
<dbReference type="AlphaFoldDB" id="A0A501XLA5"/>
<evidence type="ECO:0000313" key="10">
    <source>
        <dbReference type="EMBL" id="TPE61225.1"/>
    </source>
</evidence>
<sequence length="463" mass="48947">MRRHFLTAVLLASVAAPVSAESLNEAIALAYSNNPAVAAARARVRQADEGVPIAASGARPTLGLSGSFNQSLSDSFADLGQIWTGGLTLNQAIWEGGRVRAGVSGAQARIVASRLSLAAQEQALITDTVTAYADVLRTQEIVKLNQNQVRVLEQELRASRDRFEVGDVTRTDVAQSEARLAASQANLIAARGNAVYARQAYQRLVGRAPGQLEPLPPLPPLPESEAQAQSRAADLNPSLGAAKASEKAAGEDVRAAKAGRLPSVGVQASANYTEYSNNRIGSSGFDPRIGITAGMPLFSGGLIAAQVRQAQARQSEAMENISLAERQVTEGVANSWALLETAEATIQAAKSQTSANTLAAEGVRQENMVGSRDILDVLNAEQELLNSRVQLVQAERDRYVAAYQLLESVGAADIALEGAGVARYDPVTNAERVRGKGWSEFGYDPDPATDRARNTAPLMGPQQ</sequence>
<dbReference type="GO" id="GO:0015562">
    <property type="term" value="F:efflux transmembrane transporter activity"/>
    <property type="evidence" value="ECO:0007669"/>
    <property type="project" value="InterPro"/>
</dbReference>
<dbReference type="GO" id="GO:0015288">
    <property type="term" value="F:porin activity"/>
    <property type="evidence" value="ECO:0007669"/>
    <property type="project" value="TreeGrafter"/>
</dbReference>
<dbReference type="GO" id="GO:0009279">
    <property type="term" value="C:cell outer membrane"/>
    <property type="evidence" value="ECO:0007669"/>
    <property type="project" value="UniProtKB-SubCell"/>
</dbReference>
<dbReference type="SUPFAM" id="SSF56954">
    <property type="entry name" value="Outer membrane efflux proteins (OEP)"/>
    <property type="match status" value="1"/>
</dbReference>
<proteinExistence type="inferred from homology"/>
<dbReference type="PANTHER" id="PTHR30026:SF22">
    <property type="entry name" value="OUTER MEMBRANE EFFLUX PROTEIN"/>
    <property type="match status" value="1"/>
</dbReference>
<evidence type="ECO:0000256" key="7">
    <source>
        <dbReference type="ARBA" id="ARBA00023237"/>
    </source>
</evidence>
<dbReference type="NCBIfam" id="TIGR01844">
    <property type="entry name" value="type_I_sec_TolC"/>
    <property type="match status" value="1"/>
</dbReference>
<dbReference type="InterPro" id="IPR051906">
    <property type="entry name" value="TolC-like"/>
</dbReference>
<organism evidence="10 11">
    <name type="scientific">Sandaracinobacter neustonicus</name>
    <dbReference type="NCBI Taxonomy" id="1715348"/>
    <lineage>
        <taxon>Bacteria</taxon>
        <taxon>Pseudomonadati</taxon>
        <taxon>Pseudomonadota</taxon>
        <taxon>Alphaproteobacteria</taxon>
        <taxon>Sphingomonadales</taxon>
        <taxon>Sphingosinicellaceae</taxon>
        <taxon>Sandaracinobacter</taxon>
    </lineage>
</organism>
<feature type="region of interest" description="Disordered" evidence="8">
    <location>
        <begin position="211"/>
        <end position="234"/>
    </location>
</feature>
<comment type="similarity">
    <text evidence="2">Belongs to the outer membrane factor (OMF) (TC 1.B.17) family.</text>
</comment>
<keyword evidence="6" id="KW-0472">Membrane</keyword>
<dbReference type="Pfam" id="PF02321">
    <property type="entry name" value="OEP"/>
    <property type="match status" value="2"/>
</dbReference>
<keyword evidence="5" id="KW-0812">Transmembrane</keyword>
<gene>
    <name evidence="10" type="ORF">FJQ54_10085</name>
</gene>
<comment type="caution">
    <text evidence="10">The sequence shown here is derived from an EMBL/GenBank/DDBJ whole genome shotgun (WGS) entry which is preliminary data.</text>
</comment>
<feature type="region of interest" description="Disordered" evidence="8">
    <location>
        <begin position="436"/>
        <end position="463"/>
    </location>
</feature>
<dbReference type="Gene3D" id="1.20.1600.10">
    <property type="entry name" value="Outer membrane efflux proteins (OEP)"/>
    <property type="match status" value="1"/>
</dbReference>
<accession>A0A501XLA5</accession>
<evidence type="ECO:0000256" key="4">
    <source>
        <dbReference type="ARBA" id="ARBA00022452"/>
    </source>
</evidence>
<feature type="signal peptide" evidence="9">
    <location>
        <begin position="1"/>
        <end position="20"/>
    </location>
</feature>
<evidence type="ECO:0000256" key="6">
    <source>
        <dbReference type="ARBA" id="ARBA00023136"/>
    </source>
</evidence>